<feature type="region of interest" description="Disordered" evidence="1">
    <location>
        <begin position="183"/>
        <end position="202"/>
    </location>
</feature>
<protein>
    <submittedName>
        <fullName evidence="2">Uncharacterized protein</fullName>
    </submittedName>
</protein>
<gene>
    <name evidence="2" type="ORF">CPT_Mater102</name>
</gene>
<evidence type="ECO:0000313" key="2">
    <source>
        <dbReference type="EMBL" id="AIW03259.1"/>
    </source>
</evidence>
<sequence length="202" mass="22680">MERPQWDELISPKADLLVYQKKGVLWVKNTPVYIVELTKEQDIAFVQVFKVHPGTEKAPKKLAVEDVKKVGTFSNNSILGRLANNFFPAKTVKKWAPKPPAFTAPVVHNQINTFTGQRESGFFEREEDRMSPVGGEIKFIRGNNTGVFIGLSSIVWEDKVTIPTKSLVETLLQHQHGDGFYDFTGNDNKKDNPLSSNYTGGN</sequence>
<evidence type="ECO:0000256" key="1">
    <source>
        <dbReference type="SAM" id="MobiDB-lite"/>
    </source>
</evidence>
<name>A0A0A0RNP1_9CAUD</name>
<proteinExistence type="predicted"/>
<accession>A0A0A0RNP1</accession>
<organism evidence="2 3">
    <name type="scientific">Bacillus phage Mater</name>
    <dbReference type="NCBI Taxonomy" id="1540090"/>
    <lineage>
        <taxon>Viruses</taxon>
        <taxon>Duplodnaviria</taxon>
        <taxon>Heunggongvirae</taxon>
        <taxon>Uroviricota</taxon>
        <taxon>Caudoviricetes</taxon>
        <taxon>Herelleviridae</taxon>
        <taxon>Bastillevirinae</taxon>
        <taxon>Matervirus</taxon>
        <taxon>Matervirus mater</taxon>
    </lineage>
</organism>
<dbReference type="Proteomes" id="UP000030206">
    <property type="component" value="Segment"/>
</dbReference>
<dbReference type="KEGG" id="vg:24607001"/>
<reference evidence="2 3" key="1">
    <citation type="submission" date="2014-07" db="EMBL/GenBank/DDBJ databases">
        <title>Complete Genome of Bacillus megaterium Myophage Mater.</title>
        <authorList>
            <person name="Lancaster J.C."/>
            <person name="Hodde M.K."/>
            <person name="Hernandez A.C."/>
            <person name="Everett G.F.K."/>
        </authorList>
    </citation>
    <scope>NUCLEOTIDE SEQUENCE [LARGE SCALE GENOMIC DNA]</scope>
</reference>
<evidence type="ECO:0000313" key="3">
    <source>
        <dbReference type="Proteomes" id="UP000030206"/>
    </source>
</evidence>
<dbReference type="RefSeq" id="YP_009151061.1">
    <property type="nucleotide sequence ID" value="NC_027366.1"/>
</dbReference>
<keyword evidence="3" id="KW-1185">Reference proteome</keyword>
<feature type="compositionally biased region" description="Polar residues" evidence="1">
    <location>
        <begin position="193"/>
        <end position="202"/>
    </location>
</feature>
<dbReference type="EMBL" id="KM236245">
    <property type="protein sequence ID" value="AIW03259.1"/>
    <property type="molecule type" value="Genomic_DNA"/>
</dbReference>
<dbReference type="OrthoDB" id="24648at10239"/>
<dbReference type="GeneID" id="24607001"/>